<accession>A0AAD7TWZ6</accession>
<dbReference type="Gene3D" id="3.80.10.10">
    <property type="entry name" value="Ribonuclease Inhibitor"/>
    <property type="match status" value="1"/>
</dbReference>
<reference evidence="1" key="1">
    <citation type="submission" date="2022-11" db="EMBL/GenBank/DDBJ databases">
        <title>Genome Sequence of Cubamyces cubensis.</title>
        <authorList>
            <person name="Buettner E."/>
        </authorList>
    </citation>
    <scope>NUCLEOTIDE SEQUENCE</scope>
    <source>
        <strain evidence="1">MPL-01</strain>
    </source>
</reference>
<name>A0AAD7TWZ6_9APHY</name>
<protein>
    <submittedName>
        <fullName evidence="1">Uncharacterized protein</fullName>
    </submittedName>
</protein>
<keyword evidence="2" id="KW-1185">Reference proteome</keyword>
<proteinExistence type="predicted"/>
<gene>
    <name evidence="1" type="ORF">ONZ51_g3870</name>
</gene>
<evidence type="ECO:0000313" key="1">
    <source>
        <dbReference type="EMBL" id="KAJ8487970.1"/>
    </source>
</evidence>
<dbReference type="InterPro" id="IPR032675">
    <property type="entry name" value="LRR_dom_sf"/>
</dbReference>
<comment type="caution">
    <text evidence="1">The sequence shown here is derived from an EMBL/GenBank/DDBJ whole genome shotgun (WGS) entry which is preliminary data.</text>
</comment>
<dbReference type="EMBL" id="JAPEVG010000070">
    <property type="protein sequence ID" value="KAJ8487970.1"/>
    <property type="molecule type" value="Genomic_DNA"/>
</dbReference>
<sequence length="501" mass="55979">MSAELPAANRAHHVWDITEVVREIMKQNASDLETLAHCARVSRGLSEPALEVLWEVQHCLDKVLGLLRSSFKKVPCGINRFGLSHHDLVLCDAITDEEWARMLRYARLVRVFVSGEERVDGLAATVLAWRLNGQPLFPNLKQLTWTGSIEGSAMLPLLFSPMLRNVSLSLVTNERPSHNTSAMPPASEYVCGTALAILHSRAPNVIGIELWTSASLCTVDRIVNFRYLSSLNMGPVDDPGAVLELCRSLPRLTELTLDIAYYIGVKPRPTHSQLPETLLYCLRRLTLSGPPGIVVSFVEAVHAPFLHLLDLKFEAVMDLWKRCLEVILARFGASLRNFTAGLEDGREVDNCSFHDWFSSLYNMRGLRQVSIESLYETSLNIVPQDLEDMASAWPQLRFLGLPSSVEDDGSSAFPITALQSLAANCPRLRRLAIPLPHHAPLVGLTLPPVSASQTYLKEICILSGRWPQEMREKCIAYLRLLFPCANTVLMNEEFGDMDDDW</sequence>
<dbReference type="Proteomes" id="UP001215151">
    <property type="component" value="Unassembled WGS sequence"/>
</dbReference>
<evidence type="ECO:0000313" key="2">
    <source>
        <dbReference type="Proteomes" id="UP001215151"/>
    </source>
</evidence>
<organism evidence="1 2">
    <name type="scientific">Trametes cubensis</name>
    <dbReference type="NCBI Taxonomy" id="1111947"/>
    <lineage>
        <taxon>Eukaryota</taxon>
        <taxon>Fungi</taxon>
        <taxon>Dikarya</taxon>
        <taxon>Basidiomycota</taxon>
        <taxon>Agaricomycotina</taxon>
        <taxon>Agaricomycetes</taxon>
        <taxon>Polyporales</taxon>
        <taxon>Polyporaceae</taxon>
        <taxon>Trametes</taxon>
    </lineage>
</organism>
<dbReference type="AlphaFoldDB" id="A0AAD7TWZ6"/>
<dbReference type="SUPFAM" id="SSF52047">
    <property type="entry name" value="RNI-like"/>
    <property type="match status" value="1"/>
</dbReference>